<evidence type="ECO:0000313" key="1">
    <source>
        <dbReference type="EMBL" id="VDM71819.1"/>
    </source>
</evidence>
<gene>
    <name evidence="1" type="ORF">SVUK_LOCUS6817</name>
</gene>
<proteinExistence type="predicted"/>
<evidence type="ECO:0000313" key="2">
    <source>
        <dbReference type="Proteomes" id="UP000270094"/>
    </source>
</evidence>
<sequence length="95" mass="10419">MLSNISSLPYRATPGLHFNEIKQTLVLRSNLRPDIEPEWSGFGNQYGLSIPAKPSIETLGSRGLLDQSVKSIYQMSEPAIPLILSGINIATISQH</sequence>
<protein>
    <submittedName>
        <fullName evidence="1">Uncharacterized protein</fullName>
    </submittedName>
</protein>
<keyword evidence="2" id="KW-1185">Reference proteome</keyword>
<accession>A0A3P7IXC8</accession>
<dbReference type="Proteomes" id="UP000270094">
    <property type="component" value="Unassembled WGS sequence"/>
</dbReference>
<dbReference type="EMBL" id="UYYB01022245">
    <property type="protein sequence ID" value="VDM71819.1"/>
    <property type="molecule type" value="Genomic_DNA"/>
</dbReference>
<name>A0A3P7IXC8_STRVU</name>
<dbReference type="AlphaFoldDB" id="A0A3P7IXC8"/>
<organism evidence="1 2">
    <name type="scientific">Strongylus vulgaris</name>
    <name type="common">Blood worm</name>
    <dbReference type="NCBI Taxonomy" id="40348"/>
    <lineage>
        <taxon>Eukaryota</taxon>
        <taxon>Metazoa</taxon>
        <taxon>Ecdysozoa</taxon>
        <taxon>Nematoda</taxon>
        <taxon>Chromadorea</taxon>
        <taxon>Rhabditida</taxon>
        <taxon>Rhabditina</taxon>
        <taxon>Rhabditomorpha</taxon>
        <taxon>Strongyloidea</taxon>
        <taxon>Strongylidae</taxon>
        <taxon>Strongylus</taxon>
    </lineage>
</organism>
<reference evidence="1 2" key="1">
    <citation type="submission" date="2018-11" db="EMBL/GenBank/DDBJ databases">
        <authorList>
            <consortium name="Pathogen Informatics"/>
        </authorList>
    </citation>
    <scope>NUCLEOTIDE SEQUENCE [LARGE SCALE GENOMIC DNA]</scope>
</reference>